<gene>
    <name evidence="1" type="ORF">QM089_06840</name>
</gene>
<organism evidence="1 2">
    <name type="scientific">Shewanella xiamenensis</name>
    <dbReference type="NCBI Taxonomy" id="332186"/>
    <lineage>
        <taxon>Bacteria</taxon>
        <taxon>Pseudomonadati</taxon>
        <taxon>Pseudomonadota</taxon>
        <taxon>Gammaproteobacteria</taxon>
        <taxon>Alteromonadales</taxon>
        <taxon>Shewanellaceae</taxon>
        <taxon>Shewanella</taxon>
    </lineage>
</organism>
<name>A0AAE4TMG0_9GAMM</name>
<dbReference type="RefSeq" id="WP_317519666.1">
    <property type="nucleotide sequence ID" value="NZ_JASGOQ010000001.1"/>
</dbReference>
<dbReference type="Gene3D" id="1.10.238.160">
    <property type="match status" value="1"/>
</dbReference>
<dbReference type="EMBL" id="JASGOQ010000001">
    <property type="protein sequence ID" value="MDV5389980.1"/>
    <property type="molecule type" value="Genomic_DNA"/>
</dbReference>
<protein>
    <submittedName>
        <fullName evidence="1">AlpA family phage regulatory protein</fullName>
    </submittedName>
</protein>
<dbReference type="Proteomes" id="UP001187859">
    <property type="component" value="Unassembled WGS sequence"/>
</dbReference>
<dbReference type="AlphaFoldDB" id="A0AAE4TMG0"/>
<sequence>MNTTLTSNSIIRLKTLVQLTGLSRSTIYDKLNPKSPRFDPLFPRKVCLGARAVGWYMQEVEQWLQSRRFC</sequence>
<dbReference type="Pfam" id="PF05930">
    <property type="entry name" value="Phage_AlpA"/>
    <property type="match status" value="1"/>
</dbReference>
<evidence type="ECO:0000313" key="1">
    <source>
        <dbReference type="EMBL" id="MDV5389980.1"/>
    </source>
</evidence>
<dbReference type="InterPro" id="IPR052931">
    <property type="entry name" value="Prophage_regulatory_activator"/>
</dbReference>
<reference evidence="1" key="1">
    <citation type="submission" date="2023-05" db="EMBL/GenBank/DDBJ databases">
        <title>Colonisation of extended spectrum b-lactamase- and carbapenemase-producing bacteria on hospital surfaces from low- and middle-income countries.</title>
        <authorList>
            <person name="Nieto-Rosado M."/>
            <person name="Sands K."/>
            <person name="Iregbu K."/>
            <person name="Zahra R."/>
            <person name="Mazarati J.B."/>
            <person name="Mehtar S."/>
            <person name="Barnards-Group B."/>
            <person name="Walsh T.R."/>
        </authorList>
    </citation>
    <scope>NUCLEOTIDE SEQUENCE</scope>
    <source>
        <strain evidence="1">PP-E493</strain>
    </source>
</reference>
<dbReference type="PANTHER" id="PTHR36154:SF1">
    <property type="entry name" value="DNA-BINDING TRANSCRIPTIONAL ACTIVATOR ALPA"/>
    <property type="match status" value="1"/>
</dbReference>
<dbReference type="PANTHER" id="PTHR36154">
    <property type="entry name" value="DNA-BINDING TRANSCRIPTIONAL ACTIVATOR ALPA"/>
    <property type="match status" value="1"/>
</dbReference>
<comment type="caution">
    <text evidence="1">The sequence shown here is derived from an EMBL/GenBank/DDBJ whole genome shotgun (WGS) entry which is preliminary data.</text>
</comment>
<dbReference type="InterPro" id="IPR010260">
    <property type="entry name" value="AlpA"/>
</dbReference>
<accession>A0AAE4TMG0</accession>
<proteinExistence type="predicted"/>
<evidence type="ECO:0000313" key="2">
    <source>
        <dbReference type="Proteomes" id="UP001187859"/>
    </source>
</evidence>